<dbReference type="InterPro" id="IPR013078">
    <property type="entry name" value="His_Pase_superF_clade-1"/>
</dbReference>
<sequence length="165" mass="17764">MASEHTLLLLRHAQAVDFAAGRGDRDRQLTDYGLEQAVAVGNAIRSRAVRPDLAVCSPATRTRQTWTALGLDTPCEFDEDVYNAGSDTLLDVVRLIAEQVGTAMIIGHGPGLPSLAAQLAGPGSDQRALDVINSRYPTATLTEFAVDAPWADLQIARLDWLRLGQ</sequence>
<dbReference type="Pfam" id="PF00300">
    <property type="entry name" value="His_Phos_1"/>
    <property type="match status" value="1"/>
</dbReference>
<name>A0A1H1SRA9_9ACTN</name>
<dbReference type="OrthoDB" id="9810154at2"/>
<dbReference type="AlphaFoldDB" id="A0A1H1SRA9"/>
<reference evidence="1 2" key="1">
    <citation type="submission" date="2016-10" db="EMBL/GenBank/DDBJ databases">
        <authorList>
            <person name="de Groot N.N."/>
        </authorList>
    </citation>
    <scope>NUCLEOTIDE SEQUENCE [LARGE SCALE GENOMIC DNA]</scope>
    <source>
        <strain evidence="1 2">DSM 21800</strain>
    </source>
</reference>
<evidence type="ECO:0000313" key="2">
    <source>
        <dbReference type="Proteomes" id="UP000199103"/>
    </source>
</evidence>
<accession>A0A1H1SRA9</accession>
<proteinExistence type="predicted"/>
<dbReference type="CDD" id="cd07067">
    <property type="entry name" value="HP_PGM_like"/>
    <property type="match status" value="1"/>
</dbReference>
<protein>
    <submittedName>
        <fullName evidence="1">Phosphohistidine phosphatase</fullName>
    </submittedName>
</protein>
<dbReference type="Gene3D" id="3.40.50.1240">
    <property type="entry name" value="Phosphoglycerate mutase-like"/>
    <property type="match status" value="1"/>
</dbReference>
<dbReference type="Proteomes" id="UP000199103">
    <property type="component" value="Chromosome I"/>
</dbReference>
<dbReference type="EMBL" id="LT629772">
    <property type="protein sequence ID" value="SDS49919.1"/>
    <property type="molecule type" value="Genomic_DNA"/>
</dbReference>
<organism evidence="1 2">
    <name type="scientific">Microlunatus soli</name>
    <dbReference type="NCBI Taxonomy" id="630515"/>
    <lineage>
        <taxon>Bacteria</taxon>
        <taxon>Bacillati</taxon>
        <taxon>Actinomycetota</taxon>
        <taxon>Actinomycetes</taxon>
        <taxon>Propionibacteriales</taxon>
        <taxon>Propionibacteriaceae</taxon>
        <taxon>Microlunatus</taxon>
    </lineage>
</organism>
<dbReference type="RefSeq" id="WP_091524043.1">
    <property type="nucleotide sequence ID" value="NZ_LT629772.1"/>
</dbReference>
<dbReference type="SUPFAM" id="SSF53254">
    <property type="entry name" value="Phosphoglycerate mutase-like"/>
    <property type="match status" value="1"/>
</dbReference>
<dbReference type="InterPro" id="IPR029033">
    <property type="entry name" value="His_PPase_superfam"/>
</dbReference>
<gene>
    <name evidence="1" type="ORF">SAMN04489812_2093</name>
</gene>
<evidence type="ECO:0000313" key="1">
    <source>
        <dbReference type="EMBL" id="SDS49919.1"/>
    </source>
</evidence>
<dbReference type="SMART" id="SM00855">
    <property type="entry name" value="PGAM"/>
    <property type="match status" value="1"/>
</dbReference>
<keyword evidence="2" id="KW-1185">Reference proteome</keyword>
<dbReference type="STRING" id="630515.SAMN04489812_2093"/>